<protein>
    <submittedName>
        <fullName evidence="1">Uncharacterized protein</fullName>
    </submittedName>
</protein>
<dbReference type="EMBL" id="KV429154">
    <property type="protein sequence ID" value="KZT63839.1"/>
    <property type="molecule type" value="Genomic_DNA"/>
</dbReference>
<evidence type="ECO:0000313" key="1">
    <source>
        <dbReference type="EMBL" id="KZT63839.1"/>
    </source>
</evidence>
<organism evidence="1 2">
    <name type="scientific">Daedalea quercina L-15889</name>
    <dbReference type="NCBI Taxonomy" id="1314783"/>
    <lineage>
        <taxon>Eukaryota</taxon>
        <taxon>Fungi</taxon>
        <taxon>Dikarya</taxon>
        <taxon>Basidiomycota</taxon>
        <taxon>Agaricomycotina</taxon>
        <taxon>Agaricomycetes</taxon>
        <taxon>Polyporales</taxon>
        <taxon>Fomitopsis</taxon>
    </lineage>
</organism>
<evidence type="ECO:0000313" key="2">
    <source>
        <dbReference type="Proteomes" id="UP000076727"/>
    </source>
</evidence>
<dbReference type="Proteomes" id="UP000076727">
    <property type="component" value="Unassembled WGS sequence"/>
</dbReference>
<gene>
    <name evidence="1" type="ORF">DAEQUDRAFT_733388</name>
</gene>
<keyword evidence="2" id="KW-1185">Reference proteome</keyword>
<dbReference type="STRING" id="1314783.A0A165L0L8"/>
<dbReference type="AlphaFoldDB" id="A0A165L0L8"/>
<sequence length="191" mass="21719">MRSSYQCLLQSLALPSTEHIHSRSFPFPMHHNSALNLSAWRHADSSPSMCRTQLHYDIQECSIATTSSPSPSPPVHQTSDLLPDPAAEPLYLANCEWNDCPILLDDTSPAGIQRHLREWHLNDPQHPWNKSRRGHCQWAGSCGKEMAYASFGKHVSYVHLRHSIRCPYCHRDIGRAGLLPLHVRRYCPRAP</sequence>
<proteinExistence type="predicted"/>
<name>A0A165L0L8_9APHY</name>
<dbReference type="OrthoDB" id="2782214at2759"/>
<accession>A0A165L0L8</accession>
<reference evidence="1 2" key="1">
    <citation type="journal article" date="2016" name="Mol. Biol. Evol.">
        <title>Comparative Genomics of Early-Diverging Mushroom-Forming Fungi Provides Insights into the Origins of Lignocellulose Decay Capabilities.</title>
        <authorList>
            <person name="Nagy L.G."/>
            <person name="Riley R."/>
            <person name="Tritt A."/>
            <person name="Adam C."/>
            <person name="Daum C."/>
            <person name="Floudas D."/>
            <person name="Sun H."/>
            <person name="Yadav J.S."/>
            <person name="Pangilinan J."/>
            <person name="Larsson K.H."/>
            <person name="Matsuura K."/>
            <person name="Barry K."/>
            <person name="Labutti K."/>
            <person name="Kuo R."/>
            <person name="Ohm R.A."/>
            <person name="Bhattacharya S.S."/>
            <person name="Shirouzu T."/>
            <person name="Yoshinaga Y."/>
            <person name="Martin F.M."/>
            <person name="Grigoriev I.V."/>
            <person name="Hibbett D.S."/>
        </authorList>
    </citation>
    <scope>NUCLEOTIDE SEQUENCE [LARGE SCALE GENOMIC DNA]</scope>
    <source>
        <strain evidence="1 2">L-15889</strain>
    </source>
</reference>